<dbReference type="RefSeq" id="WP_057979395.1">
    <property type="nucleotide sequence ID" value="NZ_LKHP01000015.1"/>
</dbReference>
<comment type="caution">
    <text evidence="1">The sequence shown here is derived from an EMBL/GenBank/DDBJ whole genome shotgun (WGS) entry which is preliminary data.</text>
</comment>
<name>A0A0R3JRN7_CALMK</name>
<sequence length="276" mass="32954">MLRYHDTDDIERIASPNIIENYKKNFRNFLLSSIVAGFHRTFGIRHEGINMSLEIISSIEDDTENLLERNLLIWNLYVLAQEYIEEGNLDKAMNFIERAEKNWSRDVLLGDELGVYHVSWIEQLWYLKAQIYMLLYDEKRFQSMIDRILFNRYELFKNAEIITGEKILNDRCTYNCFEILGVEQKRKDIYKAINFIKQAILIKSGLNMNDDIAKLKNNPYKYFDSLLSYYYKIQDYPYDNIKYLYCASCKYFDGEQLCNKFSVTTDKYKACSNYEG</sequence>
<dbReference type="AlphaFoldDB" id="A0A0R3JRN7"/>
<protein>
    <recommendedName>
        <fullName evidence="3">Tetratricopeptide repeat protein</fullName>
    </recommendedName>
</protein>
<organism evidence="1 2">
    <name type="scientific">Caloramator mitchellensis</name>
    <dbReference type="NCBI Taxonomy" id="908809"/>
    <lineage>
        <taxon>Bacteria</taxon>
        <taxon>Bacillati</taxon>
        <taxon>Bacillota</taxon>
        <taxon>Clostridia</taxon>
        <taxon>Eubacteriales</taxon>
        <taxon>Clostridiaceae</taxon>
        <taxon>Caloramator</taxon>
    </lineage>
</organism>
<dbReference type="EMBL" id="LKHP01000015">
    <property type="protein sequence ID" value="KRQ86144.1"/>
    <property type="molecule type" value="Genomic_DNA"/>
</dbReference>
<dbReference type="Proteomes" id="UP000052015">
    <property type="component" value="Unassembled WGS sequence"/>
</dbReference>
<dbReference type="STRING" id="908809.ABG79_02083"/>
<evidence type="ECO:0000313" key="2">
    <source>
        <dbReference type="Proteomes" id="UP000052015"/>
    </source>
</evidence>
<evidence type="ECO:0000313" key="1">
    <source>
        <dbReference type="EMBL" id="KRQ86144.1"/>
    </source>
</evidence>
<keyword evidence="2" id="KW-1185">Reference proteome</keyword>
<gene>
    <name evidence="1" type="ORF">ABG79_02083</name>
</gene>
<dbReference type="OrthoDB" id="1950501at2"/>
<accession>A0A0R3JRN7</accession>
<reference evidence="1 2" key="1">
    <citation type="submission" date="2015-09" db="EMBL/GenBank/DDBJ databases">
        <title>Draft genome sequence of a Caloramator mitchellensis, a moderate thermophile from the Great Artesian Basin of Australia.</title>
        <authorList>
            <person name="Patel B.K."/>
        </authorList>
    </citation>
    <scope>NUCLEOTIDE SEQUENCE [LARGE SCALE GENOMIC DNA]</scope>
    <source>
        <strain evidence="1 2">VF08</strain>
    </source>
</reference>
<proteinExistence type="predicted"/>
<evidence type="ECO:0008006" key="3">
    <source>
        <dbReference type="Google" id="ProtNLM"/>
    </source>
</evidence>